<gene>
    <name evidence="4" type="ORF">Asru_0751_04</name>
</gene>
<sequence>MTPPPDAAPPGLDRRAVVARLVRDRGALLVVSSLGAATYDLAAAGDHPRNFYLWGGMGGAMAMGLGLALAQPSVPVLVLAGDGEALMGLGSFATIAVQRPANLSVVILDNRLYGETGSQHSHTAWGVDLAAIAAGCGVSETATVDDDAGLDRLAARIVRSGNGPCVTVVRIGGEEMPRCLPVRDGAWLKARLRASLDLGPL</sequence>
<evidence type="ECO:0000313" key="5">
    <source>
        <dbReference type="Proteomes" id="UP000032680"/>
    </source>
</evidence>
<keyword evidence="4" id="KW-0670">Pyruvate</keyword>
<dbReference type="OrthoDB" id="6843902at2"/>
<protein>
    <submittedName>
        <fullName evidence="4">Sulfopyruvate decarboxylase subunit beta</fullName>
    </submittedName>
</protein>
<evidence type="ECO:0000259" key="3">
    <source>
        <dbReference type="Pfam" id="PF02775"/>
    </source>
</evidence>
<dbReference type="Proteomes" id="UP000032680">
    <property type="component" value="Unassembled WGS sequence"/>
</dbReference>
<comment type="caution">
    <text evidence="4">The sequence shown here is derived from an EMBL/GenBank/DDBJ whole genome shotgun (WGS) entry which is preliminary data.</text>
</comment>
<dbReference type="Gene3D" id="3.40.50.970">
    <property type="match status" value="1"/>
</dbReference>
<organism evidence="4 5">
    <name type="scientific">Acidisphaera rubrifaciens HS-AP3</name>
    <dbReference type="NCBI Taxonomy" id="1231350"/>
    <lineage>
        <taxon>Bacteria</taxon>
        <taxon>Pseudomonadati</taxon>
        <taxon>Pseudomonadota</taxon>
        <taxon>Alphaproteobacteria</taxon>
        <taxon>Acetobacterales</taxon>
        <taxon>Acetobacteraceae</taxon>
        <taxon>Acidisphaera</taxon>
    </lineage>
</organism>
<dbReference type="InterPro" id="IPR029061">
    <property type="entry name" value="THDP-binding"/>
</dbReference>
<reference evidence="4 5" key="1">
    <citation type="submission" date="2012-11" db="EMBL/GenBank/DDBJ databases">
        <title>Whole genome sequence of Acidisphaera rubrifaciens HS-AP3.</title>
        <authorList>
            <person name="Azuma Y."/>
            <person name="Higashiura N."/>
            <person name="Hirakawa H."/>
            <person name="Matsushita K."/>
        </authorList>
    </citation>
    <scope>NUCLEOTIDE SEQUENCE [LARGE SCALE GENOMIC DNA]</scope>
    <source>
        <strain evidence="4 5">HS-AP3</strain>
    </source>
</reference>
<dbReference type="SUPFAM" id="SSF52518">
    <property type="entry name" value="Thiamin diphosphate-binding fold (THDP-binding)"/>
    <property type="match status" value="1"/>
</dbReference>
<dbReference type="GO" id="GO:0016831">
    <property type="term" value="F:carboxy-lyase activity"/>
    <property type="evidence" value="ECO:0007669"/>
    <property type="project" value="UniProtKB-KW"/>
</dbReference>
<dbReference type="PANTHER" id="PTHR42818">
    <property type="entry name" value="SULFOPYRUVATE DECARBOXYLASE SUBUNIT ALPHA"/>
    <property type="match status" value="1"/>
</dbReference>
<proteinExistence type="predicted"/>
<dbReference type="GO" id="GO:0044281">
    <property type="term" value="P:small molecule metabolic process"/>
    <property type="evidence" value="ECO:0007669"/>
    <property type="project" value="UniProtKB-ARBA"/>
</dbReference>
<dbReference type="AlphaFoldDB" id="A0A0D6PBS2"/>
<dbReference type="Pfam" id="PF02775">
    <property type="entry name" value="TPP_enzyme_C"/>
    <property type="match status" value="1"/>
</dbReference>
<dbReference type="EMBL" id="BANB01000750">
    <property type="protein sequence ID" value="GAN78314.1"/>
    <property type="molecule type" value="Genomic_DNA"/>
</dbReference>
<keyword evidence="5" id="KW-1185">Reference proteome</keyword>
<keyword evidence="2" id="KW-0456">Lyase</keyword>
<dbReference type="InterPro" id="IPR011766">
    <property type="entry name" value="TPP_enzyme_TPP-bd"/>
</dbReference>
<dbReference type="InterPro" id="IPR051818">
    <property type="entry name" value="TPP_dependent_decarboxylase"/>
</dbReference>
<accession>A0A0D6PBS2</accession>
<evidence type="ECO:0000313" key="4">
    <source>
        <dbReference type="EMBL" id="GAN78314.1"/>
    </source>
</evidence>
<dbReference type="PANTHER" id="PTHR42818:SF1">
    <property type="entry name" value="SULFOPYRUVATE DECARBOXYLASE"/>
    <property type="match status" value="1"/>
</dbReference>
<dbReference type="RefSeq" id="WP_048862854.1">
    <property type="nucleotide sequence ID" value="NZ_BANB01000750.1"/>
</dbReference>
<evidence type="ECO:0000256" key="2">
    <source>
        <dbReference type="ARBA" id="ARBA00023239"/>
    </source>
</evidence>
<evidence type="ECO:0000256" key="1">
    <source>
        <dbReference type="ARBA" id="ARBA00022793"/>
    </source>
</evidence>
<dbReference type="GO" id="GO:0030976">
    <property type="term" value="F:thiamine pyrophosphate binding"/>
    <property type="evidence" value="ECO:0007669"/>
    <property type="project" value="InterPro"/>
</dbReference>
<keyword evidence="1" id="KW-0210">Decarboxylase</keyword>
<name>A0A0D6PBS2_9PROT</name>
<feature type="domain" description="Thiamine pyrophosphate enzyme TPP-binding" evidence="3">
    <location>
        <begin position="48"/>
        <end position="166"/>
    </location>
</feature>